<evidence type="ECO:0000256" key="4">
    <source>
        <dbReference type="ARBA" id="ARBA00023295"/>
    </source>
</evidence>
<proteinExistence type="inferred from homology"/>
<dbReference type="PANTHER" id="PTHR42715">
    <property type="entry name" value="BETA-GLUCOSIDASE"/>
    <property type="match status" value="1"/>
</dbReference>
<dbReference type="SUPFAM" id="SSF51445">
    <property type="entry name" value="(Trans)glycosidases"/>
    <property type="match status" value="1"/>
</dbReference>
<gene>
    <name evidence="8" type="ORF">MZV50_13380</name>
</gene>
<name>A0ABY5A208_9CAUL</name>
<keyword evidence="6" id="KW-0732">Signal</keyword>
<dbReference type="Pfam" id="PF00933">
    <property type="entry name" value="Glyco_hydro_3"/>
    <property type="match status" value="1"/>
</dbReference>
<evidence type="ECO:0000256" key="5">
    <source>
        <dbReference type="RuleBase" id="RU361161"/>
    </source>
</evidence>
<organism evidence="8 9">
    <name type="scientific">Caulobacter segnis</name>
    <dbReference type="NCBI Taxonomy" id="88688"/>
    <lineage>
        <taxon>Bacteria</taxon>
        <taxon>Pseudomonadati</taxon>
        <taxon>Pseudomonadota</taxon>
        <taxon>Alphaproteobacteria</taxon>
        <taxon>Caulobacterales</taxon>
        <taxon>Caulobacteraceae</taxon>
        <taxon>Caulobacter</taxon>
    </lineage>
</organism>
<evidence type="ECO:0000313" key="9">
    <source>
        <dbReference type="Proteomes" id="UP001057520"/>
    </source>
</evidence>
<dbReference type="PRINTS" id="PR00133">
    <property type="entry name" value="GLHYDRLASE3"/>
</dbReference>
<dbReference type="Gene3D" id="2.60.40.10">
    <property type="entry name" value="Immunoglobulins"/>
    <property type="match status" value="1"/>
</dbReference>
<dbReference type="SUPFAM" id="SSF52279">
    <property type="entry name" value="Beta-D-glucan exohydrolase, C-terminal domain"/>
    <property type="match status" value="1"/>
</dbReference>
<sequence>MTTAAQPASALRILCRTTAAVALLSLAPLPLALGSGAVAEVMPTKASAPLAPRANDPAWVRADALVKQMTLDEKITYLHGLFPPNTKPAPADMIPSAGYVPGVPRLKIPTLRESDASLGVANQVEQRKGDVATALPSGLALASTFEPRLAFAGGAMIGAEARAKTFNVLLAGGVNLTRDPWAGRNFEYLGEDPLLAGQMAGEQIRGVQSNHIVSTIKHFALNAQETGRHVMDAQIDEADLRESDLLAFQIAIEKSNPASVMCAYNKVNGDWACQNDFLLNKVLKRDWNYPGFVMSDWGAVHSTVKAALAGLDQQSGQELDSQIFFGDDLKAAVAKGEVSPARLDDMVRRILHGVITSGLMDDPTPTTAQPIDYDAHAKVAQTVAERGSVLLKNDGNLLPLAKSARKIVLIGARADVGVISGGGSSQVRSVGGAPVEIPLDGGEAASFVRVTWHASSPLEAIKAAAPGAEVIYVDGKDPAAAAAAAKDADVAIVFAWHWQTEAQDAPSIVLPDNQDALIDAVAAANKRSIVVLETGGPVTMPWLDRVSAVMQAWYPGQRGGQAIARLLFGEVNPSGRLAMTFPKSADQAPRASAPGFAEQAAIDDARRAGQKAGPIKTFDVKYVEGAAVGYRWYAQEKRQPLYPFGYGLSYTAFAYKNLKVEDAAGLKVSFDVTNTGKVAGADTPQLYVTAGKRKPMVRLAGFEKVDLAPGETRRVTLTVEPRLLADYDTAKPGWTLAAGRYPLYVGRHAGDAALTGAANLKAWSRKP</sequence>
<comment type="similarity">
    <text evidence="1 5">Belongs to the glycosyl hydrolase 3 family.</text>
</comment>
<dbReference type="InterPro" id="IPR002772">
    <property type="entry name" value="Glyco_hydro_3_C"/>
</dbReference>
<dbReference type="InterPro" id="IPR036962">
    <property type="entry name" value="Glyco_hydro_3_N_sf"/>
</dbReference>
<feature type="domain" description="Fibronectin type III-like" evidence="7">
    <location>
        <begin position="682"/>
        <end position="749"/>
    </location>
</feature>
<dbReference type="SMART" id="SM01217">
    <property type="entry name" value="Fn3_like"/>
    <property type="match status" value="1"/>
</dbReference>
<dbReference type="PROSITE" id="PS00775">
    <property type="entry name" value="GLYCOSYL_HYDROL_F3"/>
    <property type="match status" value="1"/>
</dbReference>
<dbReference type="Gene3D" id="3.20.20.300">
    <property type="entry name" value="Glycoside hydrolase, family 3, N-terminal domain"/>
    <property type="match status" value="1"/>
</dbReference>
<dbReference type="PANTHER" id="PTHR42715:SF10">
    <property type="entry name" value="BETA-GLUCOSIDASE"/>
    <property type="match status" value="1"/>
</dbReference>
<dbReference type="Gene3D" id="3.40.50.1700">
    <property type="entry name" value="Glycoside hydrolase family 3 C-terminal domain"/>
    <property type="match status" value="1"/>
</dbReference>
<dbReference type="InterPro" id="IPR017853">
    <property type="entry name" value="GH"/>
</dbReference>
<keyword evidence="2 5" id="KW-0378">Hydrolase</keyword>
<feature type="chain" id="PRO_5046054031" evidence="6">
    <location>
        <begin position="40"/>
        <end position="767"/>
    </location>
</feature>
<accession>A0ABY5A208</accession>
<keyword evidence="4 5" id="KW-0326">Glycosidase</keyword>
<protein>
    <submittedName>
        <fullName evidence="8">Beta-glucosidase</fullName>
    </submittedName>
</protein>
<dbReference type="Pfam" id="PF14310">
    <property type="entry name" value="Fn3-like"/>
    <property type="match status" value="1"/>
</dbReference>
<dbReference type="InterPro" id="IPR001764">
    <property type="entry name" value="Glyco_hydro_3_N"/>
</dbReference>
<dbReference type="Proteomes" id="UP001057520">
    <property type="component" value="Chromosome"/>
</dbReference>
<evidence type="ECO:0000256" key="6">
    <source>
        <dbReference type="SAM" id="SignalP"/>
    </source>
</evidence>
<keyword evidence="3" id="KW-0119">Carbohydrate metabolism</keyword>
<dbReference type="EMBL" id="CP096040">
    <property type="protein sequence ID" value="USQ98474.1"/>
    <property type="molecule type" value="Genomic_DNA"/>
</dbReference>
<dbReference type="InterPro" id="IPR036881">
    <property type="entry name" value="Glyco_hydro_3_C_sf"/>
</dbReference>
<dbReference type="InterPro" id="IPR050288">
    <property type="entry name" value="Cellulose_deg_GH3"/>
</dbReference>
<reference evidence="8 9" key="1">
    <citation type="submission" date="2022-04" db="EMBL/GenBank/DDBJ databases">
        <title>Genome sequence of soybean root-associated Caulobacter segnis RL271.</title>
        <authorList>
            <person name="Longley R."/>
            <person name="Bonito G."/>
            <person name="Trigodet F."/>
            <person name="Crosson S."/>
            <person name="Fiebig A."/>
        </authorList>
    </citation>
    <scope>NUCLEOTIDE SEQUENCE [LARGE SCALE GENOMIC DNA]</scope>
    <source>
        <strain evidence="8 9">RL271</strain>
    </source>
</reference>
<dbReference type="InterPro" id="IPR013783">
    <property type="entry name" value="Ig-like_fold"/>
</dbReference>
<feature type="signal peptide" evidence="6">
    <location>
        <begin position="1"/>
        <end position="39"/>
    </location>
</feature>
<evidence type="ECO:0000256" key="2">
    <source>
        <dbReference type="ARBA" id="ARBA00022801"/>
    </source>
</evidence>
<evidence type="ECO:0000256" key="3">
    <source>
        <dbReference type="ARBA" id="ARBA00023277"/>
    </source>
</evidence>
<evidence type="ECO:0000313" key="8">
    <source>
        <dbReference type="EMBL" id="USQ98474.1"/>
    </source>
</evidence>
<dbReference type="InterPro" id="IPR019800">
    <property type="entry name" value="Glyco_hydro_3_AS"/>
</dbReference>
<keyword evidence="9" id="KW-1185">Reference proteome</keyword>
<dbReference type="InterPro" id="IPR026891">
    <property type="entry name" value="Fn3-like"/>
</dbReference>
<dbReference type="Pfam" id="PF01915">
    <property type="entry name" value="Glyco_hydro_3_C"/>
    <property type="match status" value="1"/>
</dbReference>
<evidence type="ECO:0000259" key="7">
    <source>
        <dbReference type="SMART" id="SM01217"/>
    </source>
</evidence>
<evidence type="ECO:0000256" key="1">
    <source>
        <dbReference type="ARBA" id="ARBA00005336"/>
    </source>
</evidence>